<dbReference type="RefSeq" id="WP_166236839.1">
    <property type="nucleotide sequence ID" value="NZ_JAAJBV010000005.1"/>
</dbReference>
<keyword evidence="4" id="KW-1185">Reference proteome</keyword>
<evidence type="ECO:0000313" key="4">
    <source>
        <dbReference type="Proteomes" id="UP000761423"/>
    </source>
</evidence>
<sequence length="262" mass="30923">MVKDFLISFSDNFKEKTKNPFLGTYLLVWIIRNWELIYTLFNFDSDCNLNDKKKFIFNYYKNNDFITNLLTNILWAFGLLILTYLLLNLSRFIVNLSEKQLTPWIYKITDSKSIVLKTEYERIRAESDDLQIRLDKERESKSRLEARIKGLEEEIIEISKAKLENITTNTSEKKTTRSVKKVDPDSTTILLDKLNQKELLQEFLDTCTKINKGNSIPNNYKHSDYFIELGLIKFLRNAINDSKIYSITQEGETLLKKIRLTK</sequence>
<feature type="coiled-coil region" evidence="1">
    <location>
        <begin position="120"/>
        <end position="161"/>
    </location>
</feature>
<name>A0ABX0IC83_9FLAO</name>
<feature type="transmembrane region" description="Helical" evidence="2">
    <location>
        <begin position="21"/>
        <end position="41"/>
    </location>
</feature>
<comment type="caution">
    <text evidence="3">The sequence shown here is derived from an EMBL/GenBank/DDBJ whole genome shotgun (WGS) entry which is preliminary data.</text>
</comment>
<keyword evidence="2" id="KW-1133">Transmembrane helix</keyword>
<protein>
    <submittedName>
        <fullName evidence="3">Uncharacterized protein</fullName>
    </submittedName>
</protein>
<keyword evidence="2" id="KW-0812">Transmembrane</keyword>
<evidence type="ECO:0000256" key="1">
    <source>
        <dbReference type="SAM" id="Coils"/>
    </source>
</evidence>
<dbReference type="EMBL" id="JAAJBV010000005">
    <property type="protein sequence ID" value="NHM04803.1"/>
    <property type="molecule type" value="Genomic_DNA"/>
</dbReference>
<proteinExistence type="predicted"/>
<accession>A0ABX0IC83</accession>
<keyword evidence="2" id="KW-0472">Membrane</keyword>
<gene>
    <name evidence="3" type="ORF">G4L40_08810</name>
</gene>
<organism evidence="3 4">
    <name type="scientific">Flavobacterium celericrescens</name>
    <dbReference type="NCBI Taxonomy" id="2709780"/>
    <lineage>
        <taxon>Bacteria</taxon>
        <taxon>Pseudomonadati</taxon>
        <taxon>Bacteroidota</taxon>
        <taxon>Flavobacteriia</taxon>
        <taxon>Flavobacteriales</taxon>
        <taxon>Flavobacteriaceae</taxon>
        <taxon>Flavobacterium</taxon>
    </lineage>
</organism>
<feature type="transmembrane region" description="Helical" evidence="2">
    <location>
        <begin position="65"/>
        <end position="87"/>
    </location>
</feature>
<keyword evidence="1" id="KW-0175">Coiled coil</keyword>
<dbReference type="Proteomes" id="UP000761423">
    <property type="component" value="Unassembled WGS sequence"/>
</dbReference>
<reference evidence="3 4" key="1">
    <citation type="submission" date="2020-02" db="EMBL/GenBank/DDBJ databases">
        <authorList>
            <person name="Chen W.-M."/>
        </authorList>
    </citation>
    <scope>NUCLEOTIDE SEQUENCE [LARGE SCALE GENOMIC DNA]</scope>
    <source>
        <strain evidence="3 4">TWA-26</strain>
    </source>
</reference>
<evidence type="ECO:0000313" key="3">
    <source>
        <dbReference type="EMBL" id="NHM04803.1"/>
    </source>
</evidence>
<evidence type="ECO:0000256" key="2">
    <source>
        <dbReference type="SAM" id="Phobius"/>
    </source>
</evidence>